<proteinExistence type="predicted"/>
<dbReference type="EMBL" id="CH474022">
    <property type="protein sequence ID" value="EDL99633.1"/>
    <property type="molecule type" value="Genomic_DNA"/>
</dbReference>
<reference evidence="2" key="1">
    <citation type="submission" date="2005-09" db="EMBL/GenBank/DDBJ databases">
        <authorList>
            <person name="Mural R.J."/>
            <person name="Li P.W."/>
            <person name="Adams M.D."/>
            <person name="Amanatides P.G."/>
            <person name="Baden-Tillson H."/>
            <person name="Barnstead M."/>
            <person name="Chin S.H."/>
            <person name="Dew I."/>
            <person name="Evans C.A."/>
            <person name="Ferriera S."/>
            <person name="Flanigan M."/>
            <person name="Fosler C."/>
            <person name="Glodek A."/>
            <person name="Gu Z."/>
            <person name="Holt R.A."/>
            <person name="Jennings D."/>
            <person name="Kraft C.L."/>
            <person name="Lu F."/>
            <person name="Nguyen T."/>
            <person name="Nusskern D.R."/>
            <person name="Pfannkoch C.M."/>
            <person name="Sitter C."/>
            <person name="Sutton G.G."/>
            <person name="Venter J.C."/>
            <person name="Wang Z."/>
            <person name="Woodage T."/>
            <person name="Zheng X.H."/>
            <person name="Zhong F."/>
        </authorList>
    </citation>
    <scope>NUCLEOTIDE SEQUENCE [LARGE SCALE GENOMIC DNA]</scope>
    <source>
        <strain>BN</strain>
        <strain evidence="2">Sprague-Dawley</strain>
    </source>
</reference>
<organism evidence="1 2">
    <name type="scientific">Rattus norvegicus</name>
    <name type="common">Rat</name>
    <dbReference type="NCBI Taxonomy" id="10116"/>
    <lineage>
        <taxon>Eukaryota</taxon>
        <taxon>Metazoa</taxon>
        <taxon>Chordata</taxon>
        <taxon>Craniata</taxon>
        <taxon>Vertebrata</taxon>
        <taxon>Euteleostomi</taxon>
        <taxon>Mammalia</taxon>
        <taxon>Eutheria</taxon>
        <taxon>Euarchontoglires</taxon>
        <taxon>Glires</taxon>
        <taxon>Rodentia</taxon>
        <taxon>Myomorpha</taxon>
        <taxon>Muroidea</taxon>
        <taxon>Muridae</taxon>
        <taxon>Murinae</taxon>
        <taxon>Rattus</taxon>
    </lineage>
</organism>
<evidence type="ECO:0000313" key="2">
    <source>
        <dbReference type="Proteomes" id="UP000234681"/>
    </source>
</evidence>
<protein>
    <submittedName>
        <fullName evidence="1">RCG37890</fullName>
    </submittedName>
</protein>
<gene>
    <name evidence="1" type="ORF">rCG_37890</name>
</gene>
<name>A6K663_RAT</name>
<evidence type="ECO:0000313" key="1">
    <source>
        <dbReference type="EMBL" id="EDL99633.1"/>
    </source>
</evidence>
<dbReference type="Proteomes" id="UP000234681">
    <property type="component" value="Chromosome 14"/>
</dbReference>
<dbReference type="AlphaFoldDB" id="A6K663"/>
<accession>A6K663</accession>
<sequence>MLPHQRAVISWSLAGVHSLPATNCLQNLRTFSFHL</sequence>